<proteinExistence type="predicted"/>
<dbReference type="EMBL" id="BPLQ01001086">
    <property type="protein sequence ID" value="GIX78413.1"/>
    <property type="molecule type" value="Genomic_DNA"/>
</dbReference>
<sequence>MFPYQLQSISLRGIIENEVTLGFGGGKGDGYNIPNKGKCVVEQVGNTLFAKMECRLPAVVTPTCVVRASPLPGTQGRWAFYWGQQTQWK</sequence>
<accession>A0AAV4N1V5</accession>
<reference evidence="1 2" key="1">
    <citation type="submission" date="2021-06" db="EMBL/GenBank/DDBJ databases">
        <title>Caerostris darwini draft genome.</title>
        <authorList>
            <person name="Kono N."/>
            <person name="Arakawa K."/>
        </authorList>
    </citation>
    <scope>NUCLEOTIDE SEQUENCE [LARGE SCALE GENOMIC DNA]</scope>
</reference>
<protein>
    <submittedName>
        <fullName evidence="1">Uncharacterized protein</fullName>
    </submittedName>
</protein>
<keyword evidence="2" id="KW-1185">Reference proteome</keyword>
<dbReference type="Proteomes" id="UP001054837">
    <property type="component" value="Unassembled WGS sequence"/>
</dbReference>
<comment type="caution">
    <text evidence="1">The sequence shown here is derived from an EMBL/GenBank/DDBJ whole genome shotgun (WGS) entry which is preliminary data.</text>
</comment>
<organism evidence="1 2">
    <name type="scientific">Caerostris darwini</name>
    <dbReference type="NCBI Taxonomy" id="1538125"/>
    <lineage>
        <taxon>Eukaryota</taxon>
        <taxon>Metazoa</taxon>
        <taxon>Ecdysozoa</taxon>
        <taxon>Arthropoda</taxon>
        <taxon>Chelicerata</taxon>
        <taxon>Arachnida</taxon>
        <taxon>Araneae</taxon>
        <taxon>Araneomorphae</taxon>
        <taxon>Entelegynae</taxon>
        <taxon>Araneoidea</taxon>
        <taxon>Araneidae</taxon>
        <taxon>Caerostris</taxon>
    </lineage>
</organism>
<dbReference type="AlphaFoldDB" id="A0AAV4N1V5"/>
<evidence type="ECO:0000313" key="1">
    <source>
        <dbReference type="EMBL" id="GIX78413.1"/>
    </source>
</evidence>
<evidence type="ECO:0000313" key="2">
    <source>
        <dbReference type="Proteomes" id="UP001054837"/>
    </source>
</evidence>
<gene>
    <name evidence="1" type="ORF">CDAR_313741</name>
</gene>
<name>A0AAV4N1V5_9ARAC</name>